<dbReference type="AlphaFoldDB" id="A0A6T6I7T8"/>
<proteinExistence type="predicted"/>
<reference evidence="2" key="1">
    <citation type="submission" date="2021-01" db="EMBL/GenBank/DDBJ databases">
        <authorList>
            <person name="Corre E."/>
            <person name="Pelletier E."/>
            <person name="Niang G."/>
            <person name="Scheremetjew M."/>
            <person name="Finn R."/>
            <person name="Kale V."/>
            <person name="Holt S."/>
            <person name="Cochrane G."/>
            <person name="Meng A."/>
            <person name="Brown T."/>
            <person name="Cohen L."/>
        </authorList>
    </citation>
    <scope>NUCLEOTIDE SEQUENCE</scope>
    <source>
        <strain evidence="2">CCMP3328</strain>
    </source>
</reference>
<organism evidence="2">
    <name type="scientific">Craspedostauros australis</name>
    <dbReference type="NCBI Taxonomy" id="1486917"/>
    <lineage>
        <taxon>Eukaryota</taxon>
        <taxon>Sar</taxon>
        <taxon>Stramenopiles</taxon>
        <taxon>Ochrophyta</taxon>
        <taxon>Bacillariophyta</taxon>
        <taxon>Bacillariophyceae</taxon>
        <taxon>Bacillariophycidae</taxon>
        <taxon>Naviculales</taxon>
        <taxon>Naviculaceae</taxon>
        <taxon>Craspedostauros</taxon>
    </lineage>
</organism>
<name>A0A6T6I7T8_9STRA</name>
<evidence type="ECO:0008006" key="4">
    <source>
        <dbReference type="Google" id="ProtNLM"/>
    </source>
</evidence>
<feature type="transmembrane region" description="Helical" evidence="1">
    <location>
        <begin position="86"/>
        <end position="108"/>
    </location>
</feature>
<keyword evidence="1" id="KW-0472">Membrane</keyword>
<protein>
    <recommendedName>
        <fullName evidence="4">Transmembrane protein</fullName>
    </recommendedName>
</protein>
<evidence type="ECO:0000313" key="3">
    <source>
        <dbReference type="EMBL" id="CAD8343285.1"/>
    </source>
</evidence>
<sequence length="142" mass="15136">MIMGTLASAWMSIVLYYKQNRFRLFFQGVGGGWYGEDEMISNCADTDASESGGRDWGWLNSTIVSLGLQSLMVVAAQGIGMVELRIVIVAVEVVAMVVVAMGVANAVADANANALLIVVHVRVLVESCSPVLLFSCCLSEVS</sequence>
<accession>A0A6T6I7T8</accession>
<evidence type="ECO:0000256" key="1">
    <source>
        <dbReference type="SAM" id="Phobius"/>
    </source>
</evidence>
<dbReference type="EMBL" id="HBEF01024890">
    <property type="protein sequence ID" value="CAD8343285.1"/>
    <property type="molecule type" value="Transcribed_RNA"/>
</dbReference>
<keyword evidence="1" id="KW-0812">Transmembrane</keyword>
<dbReference type="EMBL" id="HBEF01024889">
    <property type="protein sequence ID" value="CAD8343284.1"/>
    <property type="molecule type" value="Transcribed_RNA"/>
</dbReference>
<gene>
    <name evidence="2" type="ORF">CAUS1442_LOCUS15419</name>
    <name evidence="3" type="ORF">CAUS1442_LOCUS15420</name>
</gene>
<evidence type="ECO:0000313" key="2">
    <source>
        <dbReference type="EMBL" id="CAD8343284.1"/>
    </source>
</evidence>
<keyword evidence="1" id="KW-1133">Transmembrane helix</keyword>